<evidence type="ECO:0000259" key="2">
    <source>
        <dbReference type="Pfam" id="PF07766"/>
    </source>
</evidence>
<dbReference type="NCBIfam" id="NF040639">
    <property type="entry name" value="LETM1_rel_film"/>
    <property type="match status" value="1"/>
</dbReference>
<keyword evidence="1" id="KW-0812">Transmembrane</keyword>
<keyword evidence="1" id="KW-1133">Transmembrane helix</keyword>
<comment type="caution">
    <text evidence="3">The sequence shown here is derived from an EMBL/GenBank/DDBJ whole genome shotgun (WGS) entry which is preliminary data.</text>
</comment>
<dbReference type="RefSeq" id="WP_386099428.1">
    <property type="nucleotide sequence ID" value="NZ_JBHSAT010000004.1"/>
</dbReference>
<feature type="transmembrane region" description="Helical" evidence="1">
    <location>
        <begin position="352"/>
        <end position="371"/>
    </location>
</feature>
<evidence type="ECO:0000256" key="1">
    <source>
        <dbReference type="SAM" id="Phobius"/>
    </source>
</evidence>
<dbReference type="Pfam" id="PF07766">
    <property type="entry name" value="LETM1_RBD"/>
    <property type="match status" value="1"/>
</dbReference>
<name>A0ABV8AKC3_9FLAO</name>
<feature type="domain" description="Letm1 RBD" evidence="2">
    <location>
        <begin position="333"/>
        <end position="386"/>
    </location>
</feature>
<dbReference type="Proteomes" id="UP001595812">
    <property type="component" value="Unassembled WGS sequence"/>
</dbReference>
<evidence type="ECO:0000313" key="4">
    <source>
        <dbReference type="Proteomes" id="UP001595812"/>
    </source>
</evidence>
<reference evidence="4" key="1">
    <citation type="journal article" date="2019" name="Int. J. Syst. Evol. Microbiol.">
        <title>The Global Catalogue of Microorganisms (GCM) 10K type strain sequencing project: providing services to taxonomists for standard genome sequencing and annotation.</title>
        <authorList>
            <consortium name="The Broad Institute Genomics Platform"/>
            <consortium name="The Broad Institute Genome Sequencing Center for Infectious Disease"/>
            <person name="Wu L."/>
            <person name="Ma J."/>
        </authorList>
    </citation>
    <scope>NUCLEOTIDE SEQUENCE [LARGE SCALE GENOMIC DNA]</scope>
    <source>
        <strain evidence="4">CECT 8979</strain>
    </source>
</reference>
<evidence type="ECO:0000313" key="3">
    <source>
        <dbReference type="EMBL" id="MFC3877336.1"/>
    </source>
</evidence>
<gene>
    <name evidence="3" type="ORF">ACFOSX_08840</name>
</gene>
<organism evidence="3 4">
    <name type="scientific">Winogradskyella maritima</name>
    <dbReference type="NCBI Taxonomy" id="1517766"/>
    <lineage>
        <taxon>Bacteria</taxon>
        <taxon>Pseudomonadati</taxon>
        <taxon>Bacteroidota</taxon>
        <taxon>Flavobacteriia</taxon>
        <taxon>Flavobacteriales</taxon>
        <taxon>Flavobacteriaceae</taxon>
        <taxon>Winogradskyella</taxon>
    </lineage>
</organism>
<proteinExistence type="predicted"/>
<sequence length="389" mass="45528">MNPSAKGWIKKLLKSIPEDLNTKVSPEVFYNQLKQTGFIFGSNLSIYNNAIDDSDFTEIECCKVNLLLAFQYVHQLEESQLKFETTLVTFYNQIVDHKRWLRTDIFKSKDHYTIAEELINKRIQVDDNPFTKQFNAFLVNALLFIDVLAYHHFLRHTIEPKIYLQQFEGIIESILKSILANKKDKDHYHEDISRLFEASMRTSERPQLELLDFKDIVKTHLEKQYVVDITCMVSWTDQFIDTEEFSYLKQLQAELEISTDGIINSVDDLNLFYENNRAKIKLLKSNNGAKTFYDTNSKLVSRLIKRNSKRLLKELSESKEALYLLGQSTQRTLTEEEQKKIQNQLLDIFKSIPSLAIFMLPGGMLLLPLFIRFIPKLLPSAFDDNRIEE</sequence>
<dbReference type="InterPro" id="IPR033122">
    <property type="entry name" value="LETM1-like_RBD"/>
</dbReference>
<accession>A0ABV8AKC3</accession>
<keyword evidence="1" id="KW-0472">Membrane</keyword>
<protein>
    <submittedName>
        <fullName evidence="3">LETM1-related biofilm-associated protein</fullName>
    </submittedName>
</protein>
<dbReference type="EMBL" id="JBHSAT010000004">
    <property type="protein sequence ID" value="MFC3877336.1"/>
    <property type="molecule type" value="Genomic_DNA"/>
</dbReference>
<keyword evidence="4" id="KW-1185">Reference proteome</keyword>